<protein>
    <submittedName>
        <fullName evidence="1">Uncharacterized protein</fullName>
    </submittedName>
</protein>
<sequence length="82" mass="8926">MFSFVIIPPTPTISSPSKDAALLYSKTVVCLLISKIPSALAAAVALRAVNQIRCHGDKFERLNNHFRSPGENYAETKSGSMF</sequence>
<evidence type="ECO:0000313" key="2">
    <source>
        <dbReference type="Proteomes" id="UP000887013"/>
    </source>
</evidence>
<proteinExistence type="predicted"/>
<name>A0A8X6TXE3_NEPPI</name>
<dbReference type="AlphaFoldDB" id="A0A8X6TXE3"/>
<comment type="caution">
    <text evidence="1">The sequence shown here is derived from an EMBL/GenBank/DDBJ whole genome shotgun (WGS) entry which is preliminary data.</text>
</comment>
<dbReference type="EMBL" id="BMAW01066159">
    <property type="protein sequence ID" value="GFT53739.1"/>
    <property type="molecule type" value="Genomic_DNA"/>
</dbReference>
<reference evidence="1" key="1">
    <citation type="submission" date="2020-08" db="EMBL/GenBank/DDBJ databases">
        <title>Multicomponent nature underlies the extraordinary mechanical properties of spider dragline silk.</title>
        <authorList>
            <person name="Kono N."/>
            <person name="Nakamura H."/>
            <person name="Mori M."/>
            <person name="Yoshida Y."/>
            <person name="Ohtoshi R."/>
            <person name="Malay A.D."/>
            <person name="Moran D.A.P."/>
            <person name="Tomita M."/>
            <person name="Numata K."/>
            <person name="Arakawa K."/>
        </authorList>
    </citation>
    <scope>NUCLEOTIDE SEQUENCE</scope>
</reference>
<keyword evidence="2" id="KW-1185">Reference proteome</keyword>
<dbReference type="Proteomes" id="UP000887013">
    <property type="component" value="Unassembled WGS sequence"/>
</dbReference>
<gene>
    <name evidence="1" type="ORF">NPIL_493541</name>
</gene>
<organism evidence="1 2">
    <name type="scientific">Nephila pilipes</name>
    <name type="common">Giant wood spider</name>
    <name type="synonym">Nephila maculata</name>
    <dbReference type="NCBI Taxonomy" id="299642"/>
    <lineage>
        <taxon>Eukaryota</taxon>
        <taxon>Metazoa</taxon>
        <taxon>Ecdysozoa</taxon>
        <taxon>Arthropoda</taxon>
        <taxon>Chelicerata</taxon>
        <taxon>Arachnida</taxon>
        <taxon>Araneae</taxon>
        <taxon>Araneomorphae</taxon>
        <taxon>Entelegynae</taxon>
        <taxon>Araneoidea</taxon>
        <taxon>Nephilidae</taxon>
        <taxon>Nephila</taxon>
    </lineage>
</organism>
<accession>A0A8X6TXE3</accession>
<evidence type="ECO:0000313" key="1">
    <source>
        <dbReference type="EMBL" id="GFT53739.1"/>
    </source>
</evidence>